<comment type="cofactor">
    <cofactor evidence="1">
        <name>Fe(2+)</name>
        <dbReference type="ChEBI" id="CHEBI:29033"/>
    </cofactor>
</comment>
<sequence>MVKDLTQAELLTELEPVVADSLNRHLAITAAWNPHDYVPWGDGRNFAALGGRDWIESQSKLSEVARVAMVTNLLTEDNLPSYHRYIGENLSVDGAWGTWVGRWTAEENRHSIAIRDYLVVTRSVDPVQLEIDRMEHVARGVHAPEEFEGLLIQLAYVTVQEVATRITHRQTGRVCNDTIADTMLKRIAQDENLHAVFYRNILEAGFNLAPDQAIEAVTKVIREFDMPGRGMRDWRRNGVLMVKHGIYDLRQHLDEVLMPLLRTWKVFERNDFSARGDQYRNELGEFLDKLQSDVVRFEERRAHLLERDAKRAAAARVAATG</sequence>
<evidence type="ECO:0000256" key="2">
    <source>
        <dbReference type="ARBA" id="ARBA00008749"/>
    </source>
</evidence>
<keyword evidence="8" id="KW-0408">Iron</keyword>
<accession>A0ABS5RMK3</accession>
<dbReference type="PANTHER" id="PTHR31155:SF9">
    <property type="entry name" value="STEAROYL-[ACYL-CARRIER-PROTEIN] 9-DESATURASE 7, CHLOROPLASTIC"/>
    <property type="match status" value="1"/>
</dbReference>
<dbReference type="RefSeq" id="WP_214093580.1">
    <property type="nucleotide sequence ID" value="NZ_JAHCLR010000028.1"/>
</dbReference>
<protein>
    <submittedName>
        <fullName evidence="11">Acyl-ACP desaturase</fullName>
    </submittedName>
</protein>
<comment type="similarity">
    <text evidence="2">Belongs to the fatty acid desaturase type 2 family.</text>
</comment>
<evidence type="ECO:0000313" key="12">
    <source>
        <dbReference type="Proteomes" id="UP001519535"/>
    </source>
</evidence>
<dbReference type="Gene3D" id="1.10.620.20">
    <property type="entry name" value="Ribonucleotide Reductase, subunit A"/>
    <property type="match status" value="1"/>
</dbReference>
<evidence type="ECO:0000256" key="7">
    <source>
        <dbReference type="ARBA" id="ARBA00023002"/>
    </source>
</evidence>
<evidence type="ECO:0000256" key="1">
    <source>
        <dbReference type="ARBA" id="ARBA00001954"/>
    </source>
</evidence>
<dbReference type="InterPro" id="IPR012348">
    <property type="entry name" value="RNR-like"/>
</dbReference>
<proteinExistence type="inferred from homology"/>
<keyword evidence="6" id="KW-0276">Fatty acid metabolism</keyword>
<keyword evidence="4" id="KW-0444">Lipid biosynthesis</keyword>
<dbReference type="SUPFAM" id="SSF47240">
    <property type="entry name" value="Ferritin-like"/>
    <property type="match status" value="1"/>
</dbReference>
<comment type="subunit">
    <text evidence="3">Homodimer.</text>
</comment>
<dbReference type="CDD" id="cd01050">
    <property type="entry name" value="Acyl_ACP_Desat"/>
    <property type="match status" value="1"/>
</dbReference>
<dbReference type="PIRSF" id="PIRSF000346">
    <property type="entry name" value="Dlt9_acylACP_des"/>
    <property type="match status" value="1"/>
</dbReference>
<evidence type="ECO:0000256" key="4">
    <source>
        <dbReference type="ARBA" id="ARBA00022516"/>
    </source>
</evidence>
<keyword evidence="5" id="KW-0479">Metal-binding</keyword>
<keyword evidence="12" id="KW-1185">Reference proteome</keyword>
<keyword evidence="9" id="KW-0443">Lipid metabolism</keyword>
<evidence type="ECO:0000256" key="3">
    <source>
        <dbReference type="ARBA" id="ARBA00011738"/>
    </source>
</evidence>
<reference evidence="11 12" key="1">
    <citation type="submission" date="2021-05" db="EMBL/GenBank/DDBJ databases">
        <title>Mycobacterium acidophilum sp. nov., an extremely acid-tolerant member of the genus Mycobacterium.</title>
        <authorList>
            <person name="Xia J."/>
        </authorList>
    </citation>
    <scope>NUCLEOTIDE SEQUENCE [LARGE SCALE GENOMIC DNA]</scope>
    <source>
        <strain evidence="11 12">M1</strain>
    </source>
</reference>
<dbReference type="PANTHER" id="PTHR31155">
    <property type="entry name" value="ACYL- ACYL-CARRIER-PROTEIN DESATURASE-RELATED"/>
    <property type="match status" value="1"/>
</dbReference>
<dbReference type="InterPro" id="IPR005067">
    <property type="entry name" value="Fatty_acid_desaturase-2"/>
</dbReference>
<organism evidence="11 12">
    <name type="scientific">Mycolicibacter acidiphilus</name>
    <dbReference type="NCBI Taxonomy" id="2835306"/>
    <lineage>
        <taxon>Bacteria</taxon>
        <taxon>Bacillati</taxon>
        <taxon>Actinomycetota</taxon>
        <taxon>Actinomycetes</taxon>
        <taxon>Mycobacteriales</taxon>
        <taxon>Mycobacteriaceae</taxon>
        <taxon>Mycolicibacter</taxon>
    </lineage>
</organism>
<dbReference type="Proteomes" id="UP001519535">
    <property type="component" value="Unassembled WGS sequence"/>
</dbReference>
<keyword evidence="10" id="KW-0275">Fatty acid biosynthesis</keyword>
<dbReference type="EMBL" id="JAHCLR010000028">
    <property type="protein sequence ID" value="MBS9534711.1"/>
    <property type="molecule type" value="Genomic_DNA"/>
</dbReference>
<keyword evidence="7" id="KW-0560">Oxidoreductase</keyword>
<dbReference type="Pfam" id="PF03405">
    <property type="entry name" value="FA_desaturase_2"/>
    <property type="match status" value="1"/>
</dbReference>
<dbReference type="InterPro" id="IPR009078">
    <property type="entry name" value="Ferritin-like_SF"/>
</dbReference>
<gene>
    <name evidence="11" type="ORF">KIH27_14045</name>
</gene>
<evidence type="ECO:0000313" key="11">
    <source>
        <dbReference type="EMBL" id="MBS9534711.1"/>
    </source>
</evidence>
<name>A0ABS5RMK3_9MYCO</name>
<evidence type="ECO:0000256" key="9">
    <source>
        <dbReference type="ARBA" id="ARBA00023098"/>
    </source>
</evidence>
<evidence type="ECO:0000256" key="10">
    <source>
        <dbReference type="ARBA" id="ARBA00023160"/>
    </source>
</evidence>
<evidence type="ECO:0000256" key="6">
    <source>
        <dbReference type="ARBA" id="ARBA00022832"/>
    </source>
</evidence>
<evidence type="ECO:0000256" key="8">
    <source>
        <dbReference type="ARBA" id="ARBA00023004"/>
    </source>
</evidence>
<comment type="caution">
    <text evidence="11">The sequence shown here is derived from an EMBL/GenBank/DDBJ whole genome shotgun (WGS) entry which is preliminary data.</text>
</comment>
<evidence type="ECO:0000256" key="5">
    <source>
        <dbReference type="ARBA" id="ARBA00022723"/>
    </source>
</evidence>